<dbReference type="Proteomes" id="UP001596200">
    <property type="component" value="Unassembled WGS sequence"/>
</dbReference>
<comment type="caution">
    <text evidence="3">The sequence shown here is derived from an EMBL/GenBank/DDBJ whole genome shotgun (WGS) entry which is preliminary data.</text>
</comment>
<dbReference type="RefSeq" id="WP_344515715.1">
    <property type="nucleotide sequence ID" value="NZ_BAAATU010000034.1"/>
</dbReference>
<sequence>MNAVRWGINLPLPAHALADHRRTVEALPDLGFTDVWTGEGGGIDAFTPLAAAAAWQPGLRLGTGVVPVFTRGPGILAQTAATLSELARGEVLLGVGASVPAHTTALNGGPHDRPLARVRDTVRFLKRALHGEPVGDAYETLSAPGFSLGFTPSRPPKVLVGALRPRMLGVAYGDGDGAVVNLLTAEDVPRVIAAGRAEGRVDGVDGHPLPERETVVKLFVCPTRDAEYARNAGRGFLGWILNQKPYHAFHEWLGRGELLQDSYDAHRAGDRRGAGAALPDGLVDALWLHGEPAALRERIGRFLHPGVTTLLLYVAPTPELYGRPEALAGLLAELRA</sequence>
<evidence type="ECO:0000313" key="3">
    <source>
        <dbReference type="EMBL" id="MFC5916842.1"/>
    </source>
</evidence>
<dbReference type="InterPro" id="IPR050564">
    <property type="entry name" value="F420-G6PD/mer"/>
</dbReference>
<evidence type="ECO:0000259" key="2">
    <source>
        <dbReference type="Pfam" id="PF00296"/>
    </source>
</evidence>
<dbReference type="Gene3D" id="3.20.20.30">
    <property type="entry name" value="Luciferase-like domain"/>
    <property type="match status" value="1"/>
</dbReference>
<dbReference type="PANTHER" id="PTHR43244:SF1">
    <property type="entry name" value="5,10-METHYLENETETRAHYDROMETHANOPTERIN REDUCTASE"/>
    <property type="match status" value="1"/>
</dbReference>
<dbReference type="InterPro" id="IPR022526">
    <property type="entry name" value="F420_Rv3093c"/>
</dbReference>
<dbReference type="InterPro" id="IPR036661">
    <property type="entry name" value="Luciferase-like_sf"/>
</dbReference>
<dbReference type="Pfam" id="PF00296">
    <property type="entry name" value="Bac_luciferase"/>
    <property type="match status" value="1"/>
</dbReference>
<dbReference type="PANTHER" id="PTHR43244">
    <property type="match status" value="1"/>
</dbReference>
<keyword evidence="1 3" id="KW-0560">Oxidoreductase</keyword>
<dbReference type="GO" id="GO:0016491">
    <property type="term" value="F:oxidoreductase activity"/>
    <property type="evidence" value="ECO:0007669"/>
    <property type="project" value="UniProtKB-KW"/>
</dbReference>
<dbReference type="CDD" id="cd01097">
    <property type="entry name" value="Tetrahydromethanopterin_reductase"/>
    <property type="match status" value="1"/>
</dbReference>
<dbReference type="SUPFAM" id="SSF51679">
    <property type="entry name" value="Bacterial luciferase-like"/>
    <property type="match status" value="1"/>
</dbReference>
<keyword evidence="4" id="KW-1185">Reference proteome</keyword>
<gene>
    <name evidence="3" type="ORF">ACFP1B_25960</name>
</gene>
<protein>
    <submittedName>
        <fullName evidence="3">LLM class F420-dependent oxidoreductase</fullName>
        <ecNumber evidence="3">1.-.-.-</ecNumber>
    </submittedName>
</protein>
<organism evidence="3 4">
    <name type="scientific">Streptomyces pulveraceus</name>
    <dbReference type="NCBI Taxonomy" id="68258"/>
    <lineage>
        <taxon>Bacteria</taxon>
        <taxon>Bacillati</taxon>
        <taxon>Actinomycetota</taxon>
        <taxon>Actinomycetes</taxon>
        <taxon>Kitasatosporales</taxon>
        <taxon>Streptomycetaceae</taxon>
        <taxon>Streptomyces</taxon>
    </lineage>
</organism>
<dbReference type="EMBL" id="JBHSPU010000022">
    <property type="protein sequence ID" value="MFC5916842.1"/>
    <property type="molecule type" value="Genomic_DNA"/>
</dbReference>
<reference evidence="4" key="1">
    <citation type="journal article" date="2019" name="Int. J. Syst. Evol. Microbiol.">
        <title>The Global Catalogue of Microorganisms (GCM) 10K type strain sequencing project: providing services to taxonomists for standard genome sequencing and annotation.</title>
        <authorList>
            <consortium name="The Broad Institute Genomics Platform"/>
            <consortium name="The Broad Institute Genome Sequencing Center for Infectious Disease"/>
            <person name="Wu L."/>
            <person name="Ma J."/>
        </authorList>
    </citation>
    <scope>NUCLEOTIDE SEQUENCE [LARGE SCALE GENOMIC DNA]</scope>
    <source>
        <strain evidence="4">JCM 4147</strain>
    </source>
</reference>
<dbReference type="NCBIfam" id="TIGR03841">
    <property type="entry name" value="F420_Rv3093c"/>
    <property type="match status" value="1"/>
</dbReference>
<accession>A0ABW1GSU0</accession>
<evidence type="ECO:0000256" key="1">
    <source>
        <dbReference type="ARBA" id="ARBA00023002"/>
    </source>
</evidence>
<dbReference type="InterPro" id="IPR011251">
    <property type="entry name" value="Luciferase-like_dom"/>
</dbReference>
<proteinExistence type="predicted"/>
<name>A0ABW1GSU0_9ACTN</name>
<dbReference type="EC" id="1.-.-.-" evidence="3"/>
<evidence type="ECO:0000313" key="4">
    <source>
        <dbReference type="Proteomes" id="UP001596200"/>
    </source>
</evidence>
<feature type="domain" description="Luciferase-like" evidence="2">
    <location>
        <begin position="16"/>
        <end position="308"/>
    </location>
</feature>